<feature type="compositionally biased region" description="Basic and acidic residues" evidence="1">
    <location>
        <begin position="77"/>
        <end position="88"/>
    </location>
</feature>
<feature type="region of interest" description="Disordered" evidence="1">
    <location>
        <begin position="57"/>
        <end position="88"/>
    </location>
</feature>
<keyword evidence="3" id="KW-1185">Reference proteome</keyword>
<sequence>MRSTVATEVPPNFMTRRGRELPDIGHWAPINSRTLIGEGALDGLRRRSTGRQILPAADTLHEAKGRERQGASAPRGVSERGGEFKQKR</sequence>
<dbReference type="EMBL" id="BSPC01000032">
    <property type="protein sequence ID" value="GLS20610.1"/>
    <property type="molecule type" value="Genomic_DNA"/>
</dbReference>
<reference evidence="3" key="1">
    <citation type="journal article" date="2019" name="Int. J. Syst. Evol. Microbiol.">
        <title>The Global Catalogue of Microorganisms (GCM) 10K type strain sequencing project: providing services to taxonomists for standard genome sequencing and annotation.</title>
        <authorList>
            <consortium name="The Broad Institute Genomics Platform"/>
            <consortium name="The Broad Institute Genome Sequencing Center for Infectious Disease"/>
            <person name="Wu L."/>
            <person name="Ma J."/>
        </authorList>
    </citation>
    <scope>NUCLEOTIDE SEQUENCE [LARGE SCALE GENOMIC DNA]</scope>
    <source>
        <strain evidence="3">NBRC 101365</strain>
    </source>
</reference>
<comment type="caution">
    <text evidence="2">The sequence shown here is derived from an EMBL/GenBank/DDBJ whole genome shotgun (WGS) entry which is preliminary data.</text>
</comment>
<gene>
    <name evidence="2" type="ORF">GCM10007874_36270</name>
</gene>
<dbReference type="Proteomes" id="UP001156882">
    <property type="component" value="Unassembled WGS sequence"/>
</dbReference>
<accession>A0ABQ6CLB1</accession>
<organism evidence="2 3">
    <name type="scientific">Labrys miyagiensis</name>
    <dbReference type="NCBI Taxonomy" id="346912"/>
    <lineage>
        <taxon>Bacteria</taxon>
        <taxon>Pseudomonadati</taxon>
        <taxon>Pseudomonadota</taxon>
        <taxon>Alphaproteobacteria</taxon>
        <taxon>Hyphomicrobiales</taxon>
        <taxon>Xanthobacteraceae</taxon>
        <taxon>Labrys</taxon>
    </lineage>
</organism>
<proteinExistence type="predicted"/>
<evidence type="ECO:0000313" key="2">
    <source>
        <dbReference type="EMBL" id="GLS20610.1"/>
    </source>
</evidence>
<evidence type="ECO:0000313" key="3">
    <source>
        <dbReference type="Proteomes" id="UP001156882"/>
    </source>
</evidence>
<evidence type="ECO:0000256" key="1">
    <source>
        <dbReference type="SAM" id="MobiDB-lite"/>
    </source>
</evidence>
<name>A0ABQ6CLB1_9HYPH</name>
<feature type="compositionally biased region" description="Basic and acidic residues" evidence="1">
    <location>
        <begin position="59"/>
        <end position="69"/>
    </location>
</feature>
<protein>
    <submittedName>
        <fullName evidence="2">Uncharacterized protein</fullName>
    </submittedName>
</protein>